<accession>A0ACC3T494</accession>
<dbReference type="EMBL" id="MU971356">
    <property type="protein sequence ID" value="KAK9238436.1"/>
    <property type="molecule type" value="Genomic_DNA"/>
</dbReference>
<protein>
    <submittedName>
        <fullName evidence="1">Uncharacterized protein</fullName>
    </submittedName>
</protein>
<evidence type="ECO:0000313" key="1">
    <source>
        <dbReference type="EMBL" id="KAK9238436.1"/>
    </source>
</evidence>
<comment type="caution">
    <text evidence="1">The sequence shown here is derived from an EMBL/GenBank/DDBJ whole genome shotgun (WGS) entry which is preliminary data.</text>
</comment>
<name>A0ACC3T494_LIPKO</name>
<reference evidence="2" key="1">
    <citation type="journal article" date="2024" name="Front. Bioeng. Biotechnol.">
        <title>Genome-scale model development and genomic sequencing of the oleaginous clade Lipomyces.</title>
        <authorList>
            <person name="Czajka J.J."/>
            <person name="Han Y."/>
            <person name="Kim J."/>
            <person name="Mondo S.J."/>
            <person name="Hofstad B.A."/>
            <person name="Robles A."/>
            <person name="Haridas S."/>
            <person name="Riley R."/>
            <person name="LaButti K."/>
            <person name="Pangilinan J."/>
            <person name="Andreopoulos W."/>
            <person name="Lipzen A."/>
            <person name="Yan J."/>
            <person name="Wang M."/>
            <person name="Ng V."/>
            <person name="Grigoriev I.V."/>
            <person name="Spatafora J.W."/>
            <person name="Magnuson J.K."/>
            <person name="Baker S.E."/>
            <person name="Pomraning K.R."/>
        </authorList>
    </citation>
    <scope>NUCLEOTIDE SEQUENCE [LARGE SCALE GENOMIC DNA]</scope>
    <source>
        <strain evidence="2">CBS 7786</strain>
    </source>
</reference>
<dbReference type="Proteomes" id="UP001433508">
    <property type="component" value="Unassembled WGS sequence"/>
</dbReference>
<keyword evidence="2" id="KW-1185">Reference proteome</keyword>
<gene>
    <name evidence="1" type="ORF">V1525DRAFT_401059</name>
</gene>
<sequence length="198" mass="23093">MPLLRSVLSAPILRSRIMLSSHTSRTFSVSAAVAARQFKYVVSRRVKQKPAKKTNFWVKQHLKTFRRIKYPPYPYGDSSIFKRSNRGLFGGKFPMKGHSVSSELKKKNLRRWLPNANKTTLYSAVLKKRIRLDVVARVMKTIKKEGGLDNYLIKDKPARIKELGPRGWRLRYAVMLRLKEQEGKRLRLEEKEARLRGL</sequence>
<organism evidence="1 2">
    <name type="scientific">Lipomyces kononenkoae</name>
    <name type="common">Yeast</name>
    <dbReference type="NCBI Taxonomy" id="34357"/>
    <lineage>
        <taxon>Eukaryota</taxon>
        <taxon>Fungi</taxon>
        <taxon>Dikarya</taxon>
        <taxon>Ascomycota</taxon>
        <taxon>Saccharomycotina</taxon>
        <taxon>Lipomycetes</taxon>
        <taxon>Lipomycetales</taxon>
        <taxon>Lipomycetaceae</taxon>
        <taxon>Lipomyces</taxon>
    </lineage>
</organism>
<proteinExistence type="predicted"/>
<evidence type="ECO:0000313" key="2">
    <source>
        <dbReference type="Proteomes" id="UP001433508"/>
    </source>
</evidence>